<reference evidence="11" key="1">
    <citation type="journal article" date="2013" name="Genome Announc.">
        <title>Genome sequence of the food spoilage yeast Zygosaccharomyces bailii CLIB 213(T).</title>
        <authorList>
            <person name="Galeote V."/>
            <person name="Bigey F."/>
            <person name="Devillers H."/>
            <person name="Neuveglise C."/>
            <person name="Dequin S."/>
        </authorList>
    </citation>
    <scope>NUCLEOTIDE SEQUENCE [LARGE SCALE GENOMIC DNA]</scope>
    <source>
        <strain evidence="11">CLIB 213 / ATCC 58445 / CBS 680 / CCRC 21525 / NBRC 1098 / NCYC 1416 / NRRL Y-2227</strain>
    </source>
</reference>
<keyword evidence="9" id="KW-0472">Membrane</keyword>
<protein>
    <submittedName>
        <fullName evidence="10">ZYBA0S06-03950g1_1</fullName>
    </submittedName>
</protein>
<dbReference type="OrthoDB" id="430354at2759"/>
<evidence type="ECO:0000256" key="5">
    <source>
        <dbReference type="ARBA" id="ARBA00022692"/>
    </source>
</evidence>
<dbReference type="SUPFAM" id="SSF53448">
    <property type="entry name" value="Nucleotide-diphospho-sugar transferases"/>
    <property type="match status" value="1"/>
</dbReference>
<evidence type="ECO:0000256" key="1">
    <source>
        <dbReference type="ARBA" id="ARBA00004323"/>
    </source>
</evidence>
<evidence type="ECO:0000313" key="10">
    <source>
        <dbReference type="EMBL" id="CDF90238.1"/>
    </source>
</evidence>
<proteinExistence type="inferred from homology"/>
<evidence type="ECO:0000256" key="8">
    <source>
        <dbReference type="ARBA" id="ARBA00023034"/>
    </source>
</evidence>
<keyword evidence="7" id="KW-1133">Transmembrane helix</keyword>
<keyword evidence="8" id="KW-0333">Golgi apparatus</keyword>
<dbReference type="EMBL" id="HG316459">
    <property type="protein sequence ID" value="CDF90238.1"/>
    <property type="molecule type" value="Genomic_DNA"/>
</dbReference>
<sequence length="666" mass="76343">MNRFTLFLRKMMYLTRRKNLKVHRFILLAVVLLTIVLIGVQEASDYMEVDILPDAMNYNNYLPSSQSGAHEEHFFDKEKLTEMMSYTMQKIRAHSSSATVDRKRSEKCNLGDVGIDSEENFHKLTKQELLKCIDVPQTAFEQLQESHKKFVDSLVDEILDEYPTDLYGGKGIVIVAGGKYTLFAMPAIKAIRMNGDPTIPIEVMIPPEMNGEDAFCENILPLLDPSGLSRCVYMAEVFDKQTLEDVQGYQLKALALLASSFEKVLLLDADNYVVNSISSIFEVVVFQEFGLVLWPDYWRRLHHPKLYEIVGISVDEKKKARYSVDDVTPTEMFEEKDVSKIPFHDLEGAIPDGGTESGQLLVDKSKHLGTIILSLYYNYNGPSQYYPLLGQGFAGEGDKDTFALAANTLTQRGIVSEYHQVKTPVSASGHWVNSKDESLITDKEGVPNEKKSFRGVAMLQHDLLQDFEAYMAAVHDLHDSFSEDFTLYYTRMASQRPPEGDDPESVKKIAEWEKKVHEDFWKTHKVNYSLKTFLSYFKEIPVTFVHSHLPKYDPWSMSLSGDLTFDGKKVLEKHKDEPDFSPLNRGHYRMYDKNFSEKTNYDLELANFITFRDFICKIEGGYKNFSYLLKEVGRVEKGMEMYKSMCDYINNRIDMLASTTWSGSVY</sequence>
<evidence type="ECO:0000256" key="3">
    <source>
        <dbReference type="ARBA" id="ARBA00009105"/>
    </source>
</evidence>
<evidence type="ECO:0000256" key="4">
    <source>
        <dbReference type="ARBA" id="ARBA00022679"/>
    </source>
</evidence>
<evidence type="ECO:0000256" key="9">
    <source>
        <dbReference type="ARBA" id="ARBA00023136"/>
    </source>
</evidence>
<dbReference type="GO" id="GO:0000139">
    <property type="term" value="C:Golgi membrane"/>
    <property type="evidence" value="ECO:0007669"/>
    <property type="project" value="UniProtKB-SubCell"/>
</dbReference>
<keyword evidence="11" id="KW-1185">Reference proteome</keyword>
<keyword evidence="5" id="KW-0812">Transmembrane</keyword>
<evidence type="ECO:0000313" key="11">
    <source>
        <dbReference type="Proteomes" id="UP000019375"/>
    </source>
</evidence>
<dbReference type="GO" id="GO:0046354">
    <property type="term" value="P:mannan biosynthetic process"/>
    <property type="evidence" value="ECO:0007669"/>
    <property type="project" value="TreeGrafter"/>
</dbReference>
<dbReference type="InterPro" id="IPR022751">
    <property type="entry name" value="Alpha_mannosyltransferase"/>
</dbReference>
<dbReference type="Proteomes" id="UP000019375">
    <property type="component" value="Unassembled WGS sequence"/>
</dbReference>
<evidence type="ECO:0000256" key="2">
    <source>
        <dbReference type="ARBA" id="ARBA00004922"/>
    </source>
</evidence>
<dbReference type="PANTHER" id="PTHR31646">
    <property type="entry name" value="ALPHA-1,2-MANNOSYLTRANSFERASE MNN2"/>
    <property type="match status" value="1"/>
</dbReference>
<comment type="subcellular location">
    <subcellularLocation>
        <location evidence="1">Golgi apparatus membrane</location>
        <topology evidence="1">Single-pass type II membrane protein</topology>
    </subcellularLocation>
</comment>
<dbReference type="InterPro" id="IPR029044">
    <property type="entry name" value="Nucleotide-diphossugar_trans"/>
</dbReference>
<evidence type="ECO:0000256" key="7">
    <source>
        <dbReference type="ARBA" id="ARBA00022989"/>
    </source>
</evidence>
<name>A0A8J2T8Q0_ZYGB2</name>
<dbReference type="Pfam" id="PF11051">
    <property type="entry name" value="Mannosyl_trans3"/>
    <property type="match status" value="1"/>
</dbReference>
<dbReference type="AlphaFoldDB" id="A0A8J2T8Q0"/>
<evidence type="ECO:0000256" key="6">
    <source>
        <dbReference type="ARBA" id="ARBA00022968"/>
    </source>
</evidence>
<accession>A0A8J2T8Q0</accession>
<comment type="pathway">
    <text evidence="2">Protein modification; protein glycosylation.</text>
</comment>
<dbReference type="GO" id="GO:0000026">
    <property type="term" value="F:alpha-1,2-mannosyltransferase activity"/>
    <property type="evidence" value="ECO:0007669"/>
    <property type="project" value="TreeGrafter"/>
</dbReference>
<comment type="similarity">
    <text evidence="3">Belongs to the MNN1/MNT family.</text>
</comment>
<keyword evidence="6" id="KW-0735">Signal-anchor</keyword>
<organism evidence="10 11">
    <name type="scientific">Zygosaccharomyces bailii (strain CLIB 213 / ATCC 58445 / CBS 680 / BCRC 21525 / NBRC 1098 / NCYC 1416 / NRRL Y-2227)</name>
    <dbReference type="NCBI Taxonomy" id="1333698"/>
    <lineage>
        <taxon>Eukaryota</taxon>
        <taxon>Fungi</taxon>
        <taxon>Dikarya</taxon>
        <taxon>Ascomycota</taxon>
        <taxon>Saccharomycotina</taxon>
        <taxon>Saccharomycetes</taxon>
        <taxon>Saccharomycetales</taxon>
        <taxon>Saccharomycetaceae</taxon>
        <taxon>Zygosaccharomyces</taxon>
    </lineage>
</organism>
<keyword evidence="4" id="KW-0808">Transferase</keyword>
<dbReference type="PANTHER" id="PTHR31646:SF1">
    <property type="entry name" value="ALPHA-1,2-MANNOSYLTRANSFERASE MNN2"/>
    <property type="match status" value="1"/>
</dbReference>
<gene>
    <name evidence="10" type="ORF">BN860_03950g</name>
</gene>